<dbReference type="Pfam" id="PF18911">
    <property type="entry name" value="PKD_4"/>
    <property type="match status" value="1"/>
</dbReference>
<feature type="domain" description="PKD" evidence="5">
    <location>
        <begin position="690"/>
        <end position="773"/>
    </location>
</feature>
<dbReference type="InterPro" id="IPR011041">
    <property type="entry name" value="Quinoprot_gluc/sorb_DH_b-prop"/>
</dbReference>
<dbReference type="Gene3D" id="2.60.40.10">
    <property type="entry name" value="Immunoglobulins"/>
    <property type="match status" value="1"/>
</dbReference>
<dbReference type="SMART" id="SM00089">
    <property type="entry name" value="PKD"/>
    <property type="match status" value="1"/>
</dbReference>
<dbReference type="PROSITE" id="PS51257">
    <property type="entry name" value="PROKAR_LIPOPROTEIN"/>
    <property type="match status" value="1"/>
</dbReference>
<dbReference type="SUPFAM" id="SSF50952">
    <property type="entry name" value="Soluble quinoprotein glucose dehydrogenase"/>
    <property type="match status" value="1"/>
</dbReference>
<dbReference type="SUPFAM" id="SSF49299">
    <property type="entry name" value="PKD domain"/>
    <property type="match status" value="1"/>
</dbReference>
<dbReference type="Gene3D" id="2.60.120.260">
    <property type="entry name" value="Galactose-binding domain-like"/>
    <property type="match status" value="1"/>
</dbReference>
<evidence type="ECO:0000256" key="1">
    <source>
        <dbReference type="ARBA" id="ARBA00022617"/>
    </source>
</evidence>
<dbReference type="InterPro" id="IPR009056">
    <property type="entry name" value="Cyt_c-like_dom"/>
</dbReference>
<dbReference type="PANTHER" id="PTHR40469">
    <property type="entry name" value="SECRETED GLYCOSYL HYDROLASE"/>
    <property type="match status" value="1"/>
</dbReference>
<dbReference type="Gene3D" id="3.40.50.880">
    <property type="match status" value="1"/>
</dbReference>
<dbReference type="CDD" id="cd00146">
    <property type="entry name" value="PKD"/>
    <property type="match status" value="1"/>
</dbReference>
<dbReference type="InterPro" id="IPR022409">
    <property type="entry name" value="PKD/Chitinase_dom"/>
</dbReference>
<dbReference type="Pfam" id="PF06283">
    <property type="entry name" value="ThuA"/>
    <property type="match status" value="1"/>
</dbReference>
<evidence type="ECO:0000259" key="6">
    <source>
        <dbReference type="PROSITE" id="PS51007"/>
    </source>
</evidence>
<dbReference type="InterPro" id="IPR000601">
    <property type="entry name" value="PKD_dom"/>
</dbReference>
<keyword evidence="3 4" id="KW-0408">Iron</keyword>
<dbReference type="Gene3D" id="2.120.10.30">
    <property type="entry name" value="TolB, C-terminal domain"/>
    <property type="match status" value="1"/>
</dbReference>
<dbReference type="InterPro" id="IPR029010">
    <property type="entry name" value="ThuA-like"/>
</dbReference>
<dbReference type="InterPro" id="IPR012938">
    <property type="entry name" value="Glc/Sorbosone_DH"/>
</dbReference>
<dbReference type="InterPro" id="IPR011042">
    <property type="entry name" value="6-blade_b-propeller_TolB-like"/>
</dbReference>
<dbReference type="SUPFAM" id="SSF52317">
    <property type="entry name" value="Class I glutamine amidotransferase-like"/>
    <property type="match status" value="1"/>
</dbReference>
<dbReference type="Pfam" id="PF03422">
    <property type="entry name" value="CBM_6"/>
    <property type="match status" value="1"/>
</dbReference>
<dbReference type="PROSITE" id="PS50093">
    <property type="entry name" value="PKD"/>
    <property type="match status" value="1"/>
</dbReference>
<sequence length="1117" mass="125408">MNLYKSVLALLTVTFLFSCSSNEREILVFSKTSGFRHTSIEAGLTALHQMAKDHNFKITTTEDASYFEEDSLKTFNAVVFLNTTGDVLDAVQQADFERYIQAGGGFLGIHAATDTEYDWPWFTELVGAQFKGHPEVQTAHINVIDNKHSSTQFLDSVWIHTDEWYNFKNFNSDVNVLLEVDETSYEGGDHGPHHPTAWYHEFDGGRAFYTAMGHTDASFSDPTFLKHLFGGIDYVASNGPLDYSKAKTERIPPENRFVKEVLDFNLDEPMELAELPGEGILFIERRGHLKFFNFDTSSTTEIATMDLFYGNEDGLLGLAVDPKYKENNWIYLFYSAADGSKQQRVSRFDLNNGQLDFKSEKILLNIPVLRECCHSGGGLEFGPNGNLFIGIGDNTNPFESQGFAPIDERANRALWDAQRSAANTNDLRGKILRIKPEADGTYSIPEGNLFPVGTPNTRPEIYVMGCRNPFRFSIDSKTGFVYWGDVGPDSGQDDPVRGPKGMGEFDQARKAGFWGWPYVRGNNQQYNDYDFTKLESGPKFDPQNLVNDSPNNTGIQNLPPAQESLIWYSYDHSEEFPWLGEGGVNPMAGVVYHSADYPDANENSFPSYFENKLFVYEWMRDWIYVVTLDESQNYVKADPFMPNTEFSHPMDMLFGTDGNMYLLEYGQKWNAKNLDARLSRISYIPGNRKPVAHLQMDKEIGAAPLTIQFSADASKDYDGDKLEYEWSFENRSIVDSKASNPTYTFEKAGVYQVNLKVSDPAGNSSETSAKILVGNTSPELNIKIEPSDSLYYNNKKVTYQVNVIDKEDGNSNDKNFPQERIKVTFSYIPEGEDLIKATLGHQQNVVPEGKLLMEETDCRACHDINEKVNGPSYMEIADKYGKTDRNYLIDRIKKGGSGVWGESLMSAHPQLSVEEIGKMVDYILSLDPNQQLDGEPLPLSGTLEFNEHIGDNNSGKYVLMASYLDTGNENVPNSSLSTSAQMIFKAPKLEAEKASILSDDLSTWAAGGAELVGSIRNNSHIGFENLDLKQLKSVSFSAFYVANYDYKGRLEIREGSPTGKIIGSTKLAYFDENNEALKSYSIPINATLNNGTLYLVFNNTEDPERFVANANWIVLNY</sequence>
<dbReference type="InterPro" id="IPR005084">
    <property type="entry name" value="CBM6"/>
</dbReference>
<keyword evidence="8" id="KW-1185">Reference proteome</keyword>
<dbReference type="SUPFAM" id="SSF46626">
    <property type="entry name" value="Cytochrome c"/>
    <property type="match status" value="1"/>
</dbReference>
<protein>
    <submittedName>
        <fullName evidence="7">ThuA domain-containing protein</fullName>
    </submittedName>
</protein>
<evidence type="ECO:0000256" key="4">
    <source>
        <dbReference type="PROSITE-ProRule" id="PRU00433"/>
    </source>
</evidence>
<dbReference type="PANTHER" id="PTHR40469:SF2">
    <property type="entry name" value="GALACTOSE-BINDING DOMAIN-LIKE SUPERFAMILY PROTEIN"/>
    <property type="match status" value="1"/>
</dbReference>
<dbReference type="EMBL" id="JAMFMA010000002">
    <property type="protein sequence ID" value="MCL6273749.1"/>
    <property type="molecule type" value="Genomic_DNA"/>
</dbReference>
<dbReference type="Pfam" id="PF07995">
    <property type="entry name" value="GSDH"/>
    <property type="match status" value="1"/>
</dbReference>
<dbReference type="InterPro" id="IPR029062">
    <property type="entry name" value="Class_I_gatase-like"/>
</dbReference>
<dbReference type="PROSITE" id="PS51007">
    <property type="entry name" value="CYTC"/>
    <property type="match status" value="1"/>
</dbReference>
<evidence type="ECO:0000313" key="7">
    <source>
        <dbReference type="EMBL" id="MCL6273749.1"/>
    </source>
</evidence>
<gene>
    <name evidence="7" type="ORF">M3P19_07005</name>
</gene>
<name>A0ABT0PQT2_9FLAO</name>
<evidence type="ECO:0000256" key="3">
    <source>
        <dbReference type="ARBA" id="ARBA00023004"/>
    </source>
</evidence>
<accession>A0ABT0PQT2</accession>
<evidence type="ECO:0000313" key="8">
    <source>
        <dbReference type="Proteomes" id="UP001203607"/>
    </source>
</evidence>
<dbReference type="RefSeq" id="WP_249656940.1">
    <property type="nucleotide sequence ID" value="NZ_JAMFMA010000002.1"/>
</dbReference>
<dbReference type="Gene3D" id="1.10.760.10">
    <property type="entry name" value="Cytochrome c-like domain"/>
    <property type="match status" value="1"/>
</dbReference>
<reference evidence="7 8" key="1">
    <citation type="submission" date="2022-05" db="EMBL/GenBank/DDBJ databases">
        <authorList>
            <person name="Park J.-S."/>
        </authorList>
    </citation>
    <scope>NUCLEOTIDE SEQUENCE [LARGE SCALE GENOMIC DNA]</scope>
    <source>
        <strain evidence="7 8">2012CJ35-5</strain>
    </source>
</reference>
<dbReference type="Pfam" id="PF00034">
    <property type="entry name" value="Cytochrom_C"/>
    <property type="match status" value="1"/>
</dbReference>
<keyword evidence="1 4" id="KW-0349">Heme</keyword>
<feature type="domain" description="Cytochrome c" evidence="6">
    <location>
        <begin position="844"/>
        <end position="927"/>
    </location>
</feature>
<dbReference type="InterPro" id="IPR013783">
    <property type="entry name" value="Ig-like_fold"/>
</dbReference>
<evidence type="ECO:0000259" key="5">
    <source>
        <dbReference type="PROSITE" id="PS50093"/>
    </source>
</evidence>
<keyword evidence="2 4" id="KW-0479">Metal-binding</keyword>
<proteinExistence type="predicted"/>
<organism evidence="7 8">
    <name type="scientific">Flagellimonas spongiicola</name>
    <dbReference type="NCBI Taxonomy" id="2942208"/>
    <lineage>
        <taxon>Bacteria</taxon>
        <taxon>Pseudomonadati</taxon>
        <taxon>Bacteroidota</taxon>
        <taxon>Flavobacteriia</taxon>
        <taxon>Flavobacteriales</taxon>
        <taxon>Flavobacteriaceae</taxon>
        <taxon>Flagellimonas</taxon>
    </lineage>
</organism>
<dbReference type="Proteomes" id="UP001203607">
    <property type="component" value="Unassembled WGS sequence"/>
</dbReference>
<evidence type="ECO:0000256" key="2">
    <source>
        <dbReference type="ARBA" id="ARBA00022723"/>
    </source>
</evidence>
<dbReference type="InterPro" id="IPR036909">
    <property type="entry name" value="Cyt_c-like_dom_sf"/>
</dbReference>
<dbReference type="CDD" id="cd04084">
    <property type="entry name" value="CBM6_xylanase-like"/>
    <property type="match status" value="1"/>
</dbReference>
<dbReference type="InterPro" id="IPR035986">
    <property type="entry name" value="PKD_dom_sf"/>
</dbReference>
<comment type="caution">
    <text evidence="7">The sequence shown here is derived from an EMBL/GenBank/DDBJ whole genome shotgun (WGS) entry which is preliminary data.</text>
</comment>